<evidence type="ECO:0000313" key="1">
    <source>
        <dbReference type="EMBL" id="QNR24809.1"/>
    </source>
</evidence>
<reference evidence="1 2" key="1">
    <citation type="submission" date="2020-08" db="EMBL/GenBank/DDBJ databases">
        <title>Croceimicrobium hydrocarbonivorans gen. nov., sp. nov., a novel marine bacterium isolated from a bacterial consortium that degrades polyethylene terephthalate.</title>
        <authorList>
            <person name="Liu R."/>
        </authorList>
    </citation>
    <scope>NUCLEOTIDE SEQUENCE [LARGE SCALE GENOMIC DNA]</scope>
    <source>
        <strain evidence="1 2">A20-9</strain>
    </source>
</reference>
<gene>
    <name evidence="1" type="ORF">H4K34_02900</name>
</gene>
<dbReference type="KEGG" id="chyd:H4K34_02900"/>
<keyword evidence="2" id="KW-1185">Reference proteome</keyword>
<organism evidence="1 2">
    <name type="scientific">Croceimicrobium hydrocarbonivorans</name>
    <dbReference type="NCBI Taxonomy" id="2761580"/>
    <lineage>
        <taxon>Bacteria</taxon>
        <taxon>Pseudomonadati</taxon>
        <taxon>Bacteroidota</taxon>
        <taxon>Flavobacteriia</taxon>
        <taxon>Flavobacteriales</taxon>
        <taxon>Owenweeksiaceae</taxon>
        <taxon>Croceimicrobium</taxon>
    </lineage>
</organism>
<proteinExistence type="predicted"/>
<sequence>MRVWLLVFLLLGLGLKGQERQVIPIETFPINAKVLFTLQGTDDRAVLRIEKVDPNPYGIEIGDTLLFTFYWSTQAVKSDLATFPGVGAGDEISVRISVKRSPLNGSYQYTAYHYKNRSRLKPEANRQEALTNDESPK</sequence>
<protein>
    <submittedName>
        <fullName evidence="1">Uncharacterized protein</fullName>
    </submittedName>
</protein>
<accession>A0A7H0VGG1</accession>
<evidence type="ECO:0000313" key="2">
    <source>
        <dbReference type="Proteomes" id="UP000516305"/>
    </source>
</evidence>
<name>A0A7H0VGG1_9FLAO</name>
<dbReference type="AlphaFoldDB" id="A0A7H0VGG1"/>
<dbReference type="RefSeq" id="WP_210759336.1">
    <property type="nucleotide sequence ID" value="NZ_CP060139.1"/>
</dbReference>
<dbReference type="Proteomes" id="UP000516305">
    <property type="component" value="Chromosome"/>
</dbReference>
<dbReference type="EMBL" id="CP060139">
    <property type="protein sequence ID" value="QNR24809.1"/>
    <property type="molecule type" value="Genomic_DNA"/>
</dbReference>